<protein>
    <recommendedName>
        <fullName evidence="1">DUF8198 domain-containing protein</fullName>
    </recommendedName>
</protein>
<proteinExistence type="predicted"/>
<name>A0ABZ0CWS4_9BURK</name>
<dbReference type="Proteomes" id="UP001303946">
    <property type="component" value="Chromosome"/>
</dbReference>
<evidence type="ECO:0000313" key="2">
    <source>
        <dbReference type="EMBL" id="WOB08961.1"/>
    </source>
</evidence>
<keyword evidence="3" id="KW-1185">Reference proteome</keyword>
<evidence type="ECO:0000313" key="3">
    <source>
        <dbReference type="Proteomes" id="UP001303946"/>
    </source>
</evidence>
<dbReference type="RefSeq" id="WP_316701885.1">
    <property type="nucleotide sequence ID" value="NZ_CP136336.1"/>
</dbReference>
<gene>
    <name evidence="2" type="ORF">RXV79_02640</name>
</gene>
<organism evidence="2 3">
    <name type="scientific">Piscinibacter gummiphilus</name>
    <dbReference type="NCBI Taxonomy" id="946333"/>
    <lineage>
        <taxon>Bacteria</taxon>
        <taxon>Pseudomonadati</taxon>
        <taxon>Pseudomonadota</taxon>
        <taxon>Betaproteobacteria</taxon>
        <taxon>Burkholderiales</taxon>
        <taxon>Sphaerotilaceae</taxon>
        <taxon>Piscinibacter</taxon>
    </lineage>
</organism>
<dbReference type="InterPro" id="IPR058063">
    <property type="entry name" value="FFLEE_fam"/>
</dbReference>
<dbReference type="InterPro" id="IPR058511">
    <property type="entry name" value="DUF8198"/>
</dbReference>
<reference evidence="2 3" key="1">
    <citation type="submission" date="2023-10" db="EMBL/GenBank/DDBJ databases">
        <title>Bacteria for the degradation of biodegradable plastic PBAT(Polybutylene adipate terephthalate).</title>
        <authorList>
            <person name="Weon H.-Y."/>
            <person name="Yeon J."/>
        </authorList>
    </citation>
    <scope>NUCLEOTIDE SEQUENCE [LARGE SCALE GENOMIC DNA]</scope>
    <source>
        <strain evidence="2 3">SBD 7-3</strain>
    </source>
</reference>
<evidence type="ECO:0000259" key="1">
    <source>
        <dbReference type="Pfam" id="PF26621"/>
    </source>
</evidence>
<accession>A0ABZ0CWS4</accession>
<dbReference type="NCBIfam" id="NF047641">
    <property type="entry name" value="FFLEE_fam"/>
    <property type="match status" value="1"/>
</dbReference>
<feature type="domain" description="DUF8198" evidence="1">
    <location>
        <begin position="13"/>
        <end position="219"/>
    </location>
</feature>
<dbReference type="EMBL" id="CP136336">
    <property type="protein sequence ID" value="WOB08961.1"/>
    <property type="molecule type" value="Genomic_DNA"/>
</dbReference>
<sequence>MILGHLETVEHERRLRAASPELHMRVQALKAYQQRRFAHTYADLLATPRYGAAARFFLDELYGPSDFSHRDAQFARVVPALVRLFPRDVVATVATLAGLHALSEQLDSAMAHALDGPEVDALAYVAAWRSVGHAREREQQVALTLDVGRELDTLTRKPLLRHSLRMMRGPARAAGLSALQGFLESGFDTFLAMRGAQEFLGTVSTREHALLSALFDAEDAAALKALGQLP</sequence>
<dbReference type="Pfam" id="PF26621">
    <property type="entry name" value="DUF8198"/>
    <property type="match status" value="1"/>
</dbReference>